<feature type="compositionally biased region" description="Low complexity" evidence="1">
    <location>
        <begin position="8"/>
        <end position="27"/>
    </location>
</feature>
<evidence type="ECO:0000256" key="1">
    <source>
        <dbReference type="SAM" id="MobiDB-lite"/>
    </source>
</evidence>
<evidence type="ECO:0000313" key="2">
    <source>
        <dbReference type="EMBL" id="OIW13493.1"/>
    </source>
</evidence>
<proteinExistence type="predicted"/>
<evidence type="ECO:0000313" key="3">
    <source>
        <dbReference type="Proteomes" id="UP000188354"/>
    </source>
</evidence>
<name>A0A1J7IH42_LUPAN</name>
<dbReference type="EMBL" id="CM007364">
    <property type="protein sequence ID" value="OIW13493.1"/>
    <property type="molecule type" value="Genomic_DNA"/>
</dbReference>
<dbReference type="Gramene" id="OIW13493">
    <property type="protein sequence ID" value="OIW13493"/>
    <property type="gene ID" value="TanjilG_01061"/>
</dbReference>
<dbReference type="Proteomes" id="UP000188354">
    <property type="component" value="Chromosome LG04"/>
</dbReference>
<accession>A0A1J7IH42</accession>
<sequence>MLPKPRLGGKSATAKSTGSGSSGTTSKSLTMATRTIFGSRFQNAWIALPGRVEPFNSASYVVVASSSFPDREALAKNSPIQIEVAPENKNPDVGAGIGLIQLRKVWHVSLIRALRQGFHKLMHSSLVIVTLGHGPFFSESADASVRLGLLHASFLLHHPSDRRVLLKKRPKKYPDERRLHFLVLRERRSSSSVAGEATTDWISDDMGALMVLKARPGRFTLFPPVFRHSSFVSIYDAIDHLDIAAEKECCLSALSTFASPAWVSLTDLNHETKNHAYEAISISIVQPEVVSLVIKEDQMSETD</sequence>
<protein>
    <submittedName>
        <fullName evidence="2">Uncharacterized protein</fullName>
    </submittedName>
</protein>
<keyword evidence="3" id="KW-1185">Reference proteome</keyword>
<feature type="region of interest" description="Disordered" evidence="1">
    <location>
        <begin position="1"/>
        <end position="27"/>
    </location>
</feature>
<organism evidence="2 3">
    <name type="scientific">Lupinus angustifolius</name>
    <name type="common">Narrow-leaved blue lupine</name>
    <dbReference type="NCBI Taxonomy" id="3871"/>
    <lineage>
        <taxon>Eukaryota</taxon>
        <taxon>Viridiplantae</taxon>
        <taxon>Streptophyta</taxon>
        <taxon>Embryophyta</taxon>
        <taxon>Tracheophyta</taxon>
        <taxon>Spermatophyta</taxon>
        <taxon>Magnoliopsida</taxon>
        <taxon>eudicotyledons</taxon>
        <taxon>Gunneridae</taxon>
        <taxon>Pentapetalae</taxon>
        <taxon>rosids</taxon>
        <taxon>fabids</taxon>
        <taxon>Fabales</taxon>
        <taxon>Fabaceae</taxon>
        <taxon>Papilionoideae</taxon>
        <taxon>50 kb inversion clade</taxon>
        <taxon>genistoids sensu lato</taxon>
        <taxon>core genistoids</taxon>
        <taxon>Genisteae</taxon>
        <taxon>Lupinus</taxon>
    </lineage>
</organism>
<reference evidence="2 3" key="1">
    <citation type="journal article" date="2017" name="Plant Biotechnol. J.">
        <title>A comprehensive draft genome sequence for lupin (Lupinus angustifolius), an emerging health food: insights into plant-microbe interactions and legume evolution.</title>
        <authorList>
            <person name="Hane J.K."/>
            <person name="Ming Y."/>
            <person name="Kamphuis L.G."/>
            <person name="Nelson M.N."/>
            <person name="Garg G."/>
            <person name="Atkins C.A."/>
            <person name="Bayer P.E."/>
            <person name="Bravo A."/>
            <person name="Bringans S."/>
            <person name="Cannon S."/>
            <person name="Edwards D."/>
            <person name="Foley R."/>
            <person name="Gao L.L."/>
            <person name="Harrison M.J."/>
            <person name="Huang W."/>
            <person name="Hurgobin B."/>
            <person name="Li S."/>
            <person name="Liu C.W."/>
            <person name="McGrath A."/>
            <person name="Morahan G."/>
            <person name="Murray J."/>
            <person name="Weller J."/>
            <person name="Jian J."/>
            <person name="Singh K.B."/>
        </authorList>
    </citation>
    <scope>NUCLEOTIDE SEQUENCE [LARGE SCALE GENOMIC DNA]</scope>
    <source>
        <strain evidence="3">cv. Tanjil</strain>
        <tissue evidence="2">Whole plant</tissue>
    </source>
</reference>
<gene>
    <name evidence="2" type="ORF">TanjilG_01061</name>
</gene>
<dbReference type="AlphaFoldDB" id="A0A1J7IH42"/>